<dbReference type="Pfam" id="PF14244">
    <property type="entry name" value="Retrotran_gag_3"/>
    <property type="match status" value="1"/>
</dbReference>
<evidence type="ECO:0000313" key="3">
    <source>
        <dbReference type="Proteomes" id="UP001604336"/>
    </source>
</evidence>
<organism evidence="2 3">
    <name type="scientific">Abeliophyllum distichum</name>
    <dbReference type="NCBI Taxonomy" id="126358"/>
    <lineage>
        <taxon>Eukaryota</taxon>
        <taxon>Viridiplantae</taxon>
        <taxon>Streptophyta</taxon>
        <taxon>Embryophyta</taxon>
        <taxon>Tracheophyta</taxon>
        <taxon>Spermatophyta</taxon>
        <taxon>Magnoliopsida</taxon>
        <taxon>eudicotyledons</taxon>
        <taxon>Gunneridae</taxon>
        <taxon>Pentapetalae</taxon>
        <taxon>asterids</taxon>
        <taxon>lamiids</taxon>
        <taxon>Lamiales</taxon>
        <taxon>Oleaceae</taxon>
        <taxon>Forsythieae</taxon>
        <taxon>Abeliophyllum</taxon>
    </lineage>
</organism>
<evidence type="ECO:0000259" key="1">
    <source>
        <dbReference type="Pfam" id="PF14244"/>
    </source>
</evidence>
<dbReference type="PANTHER" id="PTHR37610:SF97">
    <property type="entry name" value="RETROTRANSPOSON GAG DOMAIN-CONTAINING PROTEIN"/>
    <property type="match status" value="1"/>
</dbReference>
<evidence type="ECO:0000313" key="2">
    <source>
        <dbReference type="EMBL" id="KAL2498041.1"/>
    </source>
</evidence>
<accession>A0ABD1SBK0</accession>
<proteinExistence type="predicted"/>
<comment type="caution">
    <text evidence="2">The sequence shown here is derived from an EMBL/GenBank/DDBJ whole genome shotgun (WGS) entry which is preliminary data.</text>
</comment>
<gene>
    <name evidence="2" type="ORF">Adt_23591</name>
</gene>
<dbReference type="Proteomes" id="UP001604336">
    <property type="component" value="Unassembled WGS sequence"/>
</dbReference>
<dbReference type="AlphaFoldDB" id="A0ABD1SBK0"/>
<sequence length="122" mass="13661">MQNFLPMAMAAEDVDSFAKDAVLSPDQARYLRLHHLDNPDTIFVSQVLFGSNYASWSRNFCTAFSAKNKLGFIVGTLEALNHTYVSYPTWFRCTTMVKSWLLNALASDIAASVVYIADCHTL</sequence>
<keyword evidence="3" id="KW-1185">Reference proteome</keyword>
<dbReference type="PANTHER" id="PTHR37610">
    <property type="entry name" value="CCHC-TYPE DOMAIN-CONTAINING PROTEIN"/>
    <property type="match status" value="1"/>
</dbReference>
<dbReference type="EMBL" id="JBFOLK010000007">
    <property type="protein sequence ID" value="KAL2498041.1"/>
    <property type="molecule type" value="Genomic_DNA"/>
</dbReference>
<reference evidence="3" key="1">
    <citation type="submission" date="2024-07" db="EMBL/GenBank/DDBJ databases">
        <title>Two chromosome-level genome assemblies of Korean endemic species Abeliophyllum distichum and Forsythia ovata (Oleaceae).</title>
        <authorList>
            <person name="Jang H."/>
        </authorList>
    </citation>
    <scope>NUCLEOTIDE SEQUENCE [LARGE SCALE GENOMIC DNA]</scope>
</reference>
<feature type="domain" description="Retrotransposon Copia-like N-terminal" evidence="1">
    <location>
        <begin position="34"/>
        <end position="78"/>
    </location>
</feature>
<name>A0ABD1SBK0_9LAMI</name>
<dbReference type="InterPro" id="IPR029472">
    <property type="entry name" value="Copia-like_N"/>
</dbReference>
<protein>
    <recommendedName>
        <fullName evidence="1">Retrotransposon Copia-like N-terminal domain-containing protein</fullName>
    </recommendedName>
</protein>